<dbReference type="AlphaFoldDB" id="A0A6S6RST2"/>
<accession>A0A6S6RST2</accession>
<organism evidence="1">
    <name type="scientific">uncultured Sulfurovum sp</name>
    <dbReference type="NCBI Taxonomy" id="269237"/>
    <lineage>
        <taxon>Bacteria</taxon>
        <taxon>Pseudomonadati</taxon>
        <taxon>Campylobacterota</taxon>
        <taxon>Epsilonproteobacteria</taxon>
        <taxon>Campylobacterales</taxon>
        <taxon>Sulfurovaceae</taxon>
        <taxon>Sulfurovum</taxon>
        <taxon>environmental samples</taxon>
    </lineage>
</organism>
<proteinExistence type="predicted"/>
<protein>
    <submittedName>
        <fullName evidence="1">Uncharacterized protein</fullName>
    </submittedName>
</protein>
<dbReference type="EMBL" id="CACVAP010000002">
    <property type="protein sequence ID" value="CAA6798426.1"/>
    <property type="molecule type" value="Genomic_DNA"/>
</dbReference>
<gene>
    <name evidence="1" type="ORF">HELGO_WM9827</name>
</gene>
<name>A0A6S6RST2_9BACT</name>
<evidence type="ECO:0000313" key="1">
    <source>
        <dbReference type="EMBL" id="CAA6798426.1"/>
    </source>
</evidence>
<sequence>MPENEILNEATPLRDEVERHIRKLILPLKDEDELKAVLKVKLTKKEFKVLNTWANDADIAGLKEKLGMDEERYGDLSVKLVKKLNQEKLKQEICI</sequence>
<reference evidence="1" key="1">
    <citation type="submission" date="2020-01" db="EMBL/GenBank/DDBJ databases">
        <authorList>
            <person name="Meier V. D."/>
            <person name="Meier V D."/>
        </authorList>
    </citation>
    <scope>NUCLEOTIDE SEQUENCE</scope>
    <source>
        <strain evidence="1">HLG_WM_MAG_06</strain>
    </source>
</reference>